<evidence type="ECO:0000256" key="2">
    <source>
        <dbReference type="ARBA" id="ARBA00022448"/>
    </source>
</evidence>
<dbReference type="EMBL" id="BJYY01000018">
    <property type="protein sequence ID" value="GEO35259.1"/>
    <property type="molecule type" value="Genomic_DNA"/>
</dbReference>
<feature type="transmembrane region" description="Helical" evidence="7">
    <location>
        <begin position="133"/>
        <end position="154"/>
    </location>
</feature>
<keyword evidence="11" id="KW-1185">Reference proteome</keyword>
<comment type="subcellular location">
    <subcellularLocation>
        <location evidence="1 7">Cell membrane</location>
        <topology evidence="1 7">Multi-pass membrane protein</topology>
    </subcellularLocation>
</comment>
<name>A0A512DFI4_9CELL</name>
<evidence type="ECO:0000256" key="6">
    <source>
        <dbReference type="ARBA" id="ARBA00023136"/>
    </source>
</evidence>
<evidence type="ECO:0000259" key="9">
    <source>
        <dbReference type="PROSITE" id="PS50928"/>
    </source>
</evidence>
<evidence type="ECO:0000256" key="5">
    <source>
        <dbReference type="ARBA" id="ARBA00022989"/>
    </source>
</evidence>
<dbReference type="AlphaFoldDB" id="A0A512DFI4"/>
<comment type="caution">
    <text evidence="10">The sequence shown here is derived from an EMBL/GenBank/DDBJ whole genome shotgun (WGS) entry which is preliminary data.</text>
</comment>
<evidence type="ECO:0000313" key="11">
    <source>
        <dbReference type="Proteomes" id="UP000321181"/>
    </source>
</evidence>
<dbReference type="Pfam" id="PF00528">
    <property type="entry name" value="BPD_transp_1"/>
    <property type="match status" value="1"/>
</dbReference>
<evidence type="ECO:0000256" key="8">
    <source>
        <dbReference type="SAM" id="MobiDB-lite"/>
    </source>
</evidence>
<feature type="region of interest" description="Disordered" evidence="8">
    <location>
        <begin position="1"/>
        <end position="26"/>
    </location>
</feature>
<dbReference type="InterPro" id="IPR035906">
    <property type="entry name" value="MetI-like_sf"/>
</dbReference>
<evidence type="ECO:0000256" key="1">
    <source>
        <dbReference type="ARBA" id="ARBA00004651"/>
    </source>
</evidence>
<feature type="transmembrane region" description="Helical" evidence="7">
    <location>
        <begin position="38"/>
        <end position="58"/>
    </location>
</feature>
<gene>
    <name evidence="10" type="primary">yurN</name>
    <name evidence="10" type="ORF">CAE01nite_29840</name>
</gene>
<accession>A0A512DFI4</accession>
<evidence type="ECO:0000313" key="10">
    <source>
        <dbReference type="EMBL" id="GEO35259.1"/>
    </source>
</evidence>
<dbReference type="PANTHER" id="PTHR30193">
    <property type="entry name" value="ABC TRANSPORTER PERMEASE PROTEIN"/>
    <property type="match status" value="1"/>
</dbReference>
<feature type="domain" description="ABC transmembrane type-1" evidence="9">
    <location>
        <begin position="96"/>
        <end position="309"/>
    </location>
</feature>
<dbReference type="InterPro" id="IPR051393">
    <property type="entry name" value="ABC_transporter_permease"/>
</dbReference>
<dbReference type="PANTHER" id="PTHR30193:SF41">
    <property type="entry name" value="DIACETYLCHITOBIOSE UPTAKE SYSTEM PERMEASE PROTEIN NGCF"/>
    <property type="match status" value="1"/>
</dbReference>
<dbReference type="CDD" id="cd06261">
    <property type="entry name" value="TM_PBP2"/>
    <property type="match status" value="1"/>
</dbReference>
<dbReference type="GO" id="GO:0055085">
    <property type="term" value="P:transmembrane transport"/>
    <property type="evidence" value="ECO:0007669"/>
    <property type="project" value="InterPro"/>
</dbReference>
<keyword evidence="4 7" id="KW-0812">Transmembrane</keyword>
<evidence type="ECO:0000256" key="3">
    <source>
        <dbReference type="ARBA" id="ARBA00022475"/>
    </source>
</evidence>
<feature type="transmembrane region" description="Helical" evidence="7">
    <location>
        <begin position="228"/>
        <end position="253"/>
    </location>
</feature>
<feature type="transmembrane region" description="Helical" evidence="7">
    <location>
        <begin position="288"/>
        <end position="311"/>
    </location>
</feature>
<keyword evidence="6 7" id="KW-0472">Membrane</keyword>
<dbReference type="Gene3D" id="1.10.3720.10">
    <property type="entry name" value="MetI-like"/>
    <property type="match status" value="1"/>
</dbReference>
<dbReference type="InterPro" id="IPR000515">
    <property type="entry name" value="MetI-like"/>
</dbReference>
<feature type="transmembrane region" description="Helical" evidence="7">
    <location>
        <begin position="183"/>
        <end position="207"/>
    </location>
</feature>
<sequence length="319" mass="34508">MSTTAAARQTPGRSAPVPGRADDGAVTRRRGVRQASGLPWILPAVVLVIGLVYFSIGYTGYVSTLDWNGFILSPSEPVGGANYTEMVGDPVFWRSLWHTAYFFVITFTVQTVLGFVFAALMHSKLRFGTLFKVVVFVPTVLAPAIMAPVFRQIFDADGQLNRLLDAVGLDAVSRPWLADATTAMGVVMVVTVWQWTGLTFILFFAAMSQVDPEVMEAARIDGAGNIRALRSIVWPMVRGTTAALALLGLIGALKTFDVPYLVTKGGPNHGTEFLGTYIYQVMVAEKHFGYAAAISVALLVLAITGGVLMSIRNRRAERS</sequence>
<dbReference type="OrthoDB" id="5174895at2"/>
<feature type="transmembrane region" description="Helical" evidence="7">
    <location>
        <begin position="100"/>
        <end position="121"/>
    </location>
</feature>
<reference evidence="10 11" key="1">
    <citation type="submission" date="2019-07" db="EMBL/GenBank/DDBJ databases">
        <title>Whole genome shotgun sequence of Cellulomonas aerilata NBRC 106308.</title>
        <authorList>
            <person name="Hosoyama A."/>
            <person name="Uohara A."/>
            <person name="Ohji S."/>
            <person name="Ichikawa N."/>
        </authorList>
    </citation>
    <scope>NUCLEOTIDE SEQUENCE [LARGE SCALE GENOMIC DNA]</scope>
    <source>
        <strain evidence="10 11">NBRC 106308</strain>
    </source>
</reference>
<dbReference type="SUPFAM" id="SSF161098">
    <property type="entry name" value="MetI-like"/>
    <property type="match status" value="1"/>
</dbReference>
<proteinExistence type="inferred from homology"/>
<comment type="similarity">
    <text evidence="7">Belongs to the binding-protein-dependent transport system permease family.</text>
</comment>
<protein>
    <submittedName>
        <fullName evidence="10">Putative ABC transporter permease protein YurN</fullName>
    </submittedName>
</protein>
<dbReference type="GO" id="GO:0005886">
    <property type="term" value="C:plasma membrane"/>
    <property type="evidence" value="ECO:0007669"/>
    <property type="project" value="UniProtKB-SubCell"/>
</dbReference>
<dbReference type="RefSeq" id="WP_146906144.1">
    <property type="nucleotide sequence ID" value="NZ_BAAARM010000005.1"/>
</dbReference>
<organism evidence="10 11">
    <name type="scientific">Cellulomonas aerilata</name>
    <dbReference type="NCBI Taxonomy" id="515326"/>
    <lineage>
        <taxon>Bacteria</taxon>
        <taxon>Bacillati</taxon>
        <taxon>Actinomycetota</taxon>
        <taxon>Actinomycetes</taxon>
        <taxon>Micrococcales</taxon>
        <taxon>Cellulomonadaceae</taxon>
        <taxon>Cellulomonas</taxon>
    </lineage>
</organism>
<keyword evidence="3" id="KW-1003">Cell membrane</keyword>
<dbReference type="PROSITE" id="PS50928">
    <property type="entry name" value="ABC_TM1"/>
    <property type="match status" value="1"/>
</dbReference>
<keyword evidence="5 7" id="KW-1133">Transmembrane helix</keyword>
<evidence type="ECO:0000256" key="4">
    <source>
        <dbReference type="ARBA" id="ARBA00022692"/>
    </source>
</evidence>
<dbReference type="Proteomes" id="UP000321181">
    <property type="component" value="Unassembled WGS sequence"/>
</dbReference>
<evidence type="ECO:0000256" key="7">
    <source>
        <dbReference type="RuleBase" id="RU363032"/>
    </source>
</evidence>
<keyword evidence="2 7" id="KW-0813">Transport</keyword>